<dbReference type="AlphaFoldDB" id="A0A932MMU6"/>
<accession>A0A932MMU6</accession>
<name>A0A932MMU6_UNCTE</name>
<gene>
    <name evidence="1" type="ORF">HYZ11_05705</name>
</gene>
<dbReference type="EMBL" id="JACPUR010000014">
    <property type="protein sequence ID" value="MBI3127078.1"/>
    <property type="molecule type" value="Genomic_DNA"/>
</dbReference>
<sequence>MAEPEKEKKEGGNALEALLGRLSEGLGQVLEQQKSLGDRLARLETRLENIEEEEEPPGPAPAAAEMRTYDYRVLHHSRCYTVQDIHGRAADMVSVRRCLALQELAQVRTRYHTGTGEREVRYAYRIFPNDNREEPPWTPVEYHIDKGAGADFSAFLMMPEPVHNGDVFELRHEIRLHNAFTGRNEWVTLVVEYPTEVFRLEVILPPGRRLVGARREESEGASNSFNKRRVFPRTLSQTGQISLLWEEERPVTGRAYTLFWDW</sequence>
<comment type="caution">
    <text evidence="1">The sequence shown here is derived from an EMBL/GenBank/DDBJ whole genome shotgun (WGS) entry which is preliminary data.</text>
</comment>
<reference evidence="1" key="1">
    <citation type="submission" date="2020-07" db="EMBL/GenBank/DDBJ databases">
        <title>Huge and variable diversity of episymbiotic CPR bacteria and DPANN archaea in groundwater ecosystems.</title>
        <authorList>
            <person name="He C.Y."/>
            <person name="Keren R."/>
            <person name="Whittaker M."/>
            <person name="Farag I.F."/>
            <person name="Doudna J."/>
            <person name="Cate J.H.D."/>
            <person name="Banfield J.F."/>
        </authorList>
    </citation>
    <scope>NUCLEOTIDE SEQUENCE</scope>
    <source>
        <strain evidence="1">NC_groundwater_763_Ag_S-0.2um_68_21</strain>
    </source>
</reference>
<evidence type="ECO:0000313" key="2">
    <source>
        <dbReference type="Proteomes" id="UP000782312"/>
    </source>
</evidence>
<dbReference type="Proteomes" id="UP000782312">
    <property type="component" value="Unassembled WGS sequence"/>
</dbReference>
<evidence type="ECO:0000313" key="1">
    <source>
        <dbReference type="EMBL" id="MBI3127078.1"/>
    </source>
</evidence>
<organism evidence="1 2">
    <name type="scientific">Tectimicrobiota bacterium</name>
    <dbReference type="NCBI Taxonomy" id="2528274"/>
    <lineage>
        <taxon>Bacteria</taxon>
        <taxon>Pseudomonadati</taxon>
        <taxon>Nitrospinota/Tectimicrobiota group</taxon>
        <taxon>Candidatus Tectimicrobiota</taxon>
    </lineage>
</organism>
<protein>
    <submittedName>
        <fullName evidence="1">Uncharacterized protein</fullName>
    </submittedName>
</protein>
<proteinExistence type="predicted"/>